<keyword evidence="2" id="KW-0677">Repeat</keyword>
<dbReference type="PANTHER" id="PTHR46983">
    <property type="entry name" value="CYSTEINE AND HISTIDINE-RICH DOMAIN-CONTAINING PROTEIN 1"/>
    <property type="match status" value="1"/>
</dbReference>
<dbReference type="InterPro" id="IPR007052">
    <property type="entry name" value="CS_dom"/>
</dbReference>
<dbReference type="PROSITE" id="PS51401">
    <property type="entry name" value="CHORD"/>
    <property type="match status" value="2"/>
</dbReference>
<dbReference type="GO" id="GO:0046872">
    <property type="term" value="F:metal ion binding"/>
    <property type="evidence" value="ECO:0007669"/>
    <property type="project" value="UniProtKB-KW"/>
</dbReference>
<evidence type="ECO:0000256" key="1">
    <source>
        <dbReference type="ARBA" id="ARBA00022723"/>
    </source>
</evidence>
<dbReference type="InterPro" id="IPR007051">
    <property type="entry name" value="CHORD_dom"/>
</dbReference>
<accession>A0A1A9VGG1</accession>
<evidence type="ECO:0000256" key="3">
    <source>
        <dbReference type="ARBA" id="ARBA00022833"/>
    </source>
</evidence>
<dbReference type="AlphaFoldDB" id="A0A1A9VGG1"/>
<dbReference type="Gene3D" id="4.10.1130.20">
    <property type="match status" value="2"/>
</dbReference>
<evidence type="ECO:0000313" key="7">
    <source>
        <dbReference type="EnsemblMetazoa" id="GAUT036397-PA"/>
    </source>
</evidence>
<evidence type="ECO:0008006" key="9">
    <source>
        <dbReference type="Google" id="ProtNLM"/>
    </source>
</evidence>
<dbReference type="Gene3D" id="2.60.40.790">
    <property type="match status" value="1"/>
</dbReference>
<keyword evidence="1" id="KW-0479">Metal-binding</keyword>
<dbReference type="InterPro" id="IPR008978">
    <property type="entry name" value="HSP20-like_chaperone"/>
</dbReference>
<name>A0A1A9VGG1_GLOAU</name>
<reference evidence="7" key="1">
    <citation type="submission" date="2020-05" db="UniProtKB">
        <authorList>
            <consortium name="EnsemblMetazoa"/>
        </authorList>
    </citation>
    <scope>IDENTIFICATION</scope>
    <source>
        <strain evidence="7">TTRI</strain>
    </source>
</reference>
<feature type="region of interest" description="Disordered" evidence="4">
    <location>
        <begin position="68"/>
        <end position="90"/>
    </location>
</feature>
<feature type="domain" description="CHORD" evidence="6">
    <location>
        <begin position="8"/>
        <end position="67"/>
    </location>
</feature>
<dbReference type="PROSITE" id="PS51203">
    <property type="entry name" value="CS"/>
    <property type="match status" value="1"/>
</dbReference>
<dbReference type="Pfam" id="PF04968">
    <property type="entry name" value="CHORD"/>
    <property type="match status" value="2"/>
</dbReference>
<evidence type="ECO:0000313" key="8">
    <source>
        <dbReference type="Proteomes" id="UP000078200"/>
    </source>
</evidence>
<dbReference type="PANTHER" id="PTHR46983:SF3">
    <property type="entry name" value="CHPADIPLOID STATE MAINTENANCE PROTEIN CHPA"/>
    <property type="match status" value="1"/>
</dbReference>
<evidence type="ECO:0000259" key="5">
    <source>
        <dbReference type="PROSITE" id="PS51203"/>
    </source>
</evidence>
<dbReference type="InterPro" id="IPR039790">
    <property type="entry name" value="CHRD1"/>
</dbReference>
<evidence type="ECO:0000256" key="4">
    <source>
        <dbReference type="SAM" id="MobiDB-lite"/>
    </source>
</evidence>
<dbReference type="SUPFAM" id="SSF49764">
    <property type="entry name" value="HSP20-like chaperones"/>
    <property type="match status" value="1"/>
</dbReference>
<dbReference type="Pfam" id="PF04969">
    <property type="entry name" value="CS"/>
    <property type="match status" value="1"/>
</dbReference>
<evidence type="ECO:0000259" key="6">
    <source>
        <dbReference type="PROSITE" id="PS51401"/>
    </source>
</evidence>
<evidence type="ECO:0000256" key="2">
    <source>
        <dbReference type="ARBA" id="ARBA00022737"/>
    </source>
</evidence>
<dbReference type="Proteomes" id="UP000078200">
    <property type="component" value="Unassembled WGS sequence"/>
</dbReference>
<protein>
    <recommendedName>
        <fullName evidence="9">CHORD domain-containing protein</fullName>
    </recommendedName>
</protein>
<keyword evidence="3" id="KW-0862">Zinc</keyword>
<sequence length="366" mass="41486">MGDKMLRCYNRGCGQEYDPEKNFSDSCRHHPGAPFFHDAYKGWSCCNKKSVDFTEFLSIKGCTMSKHSNIKPPEPEKPVTVENEENEKTEEKIAPIRELMERPPLETAMTEIQPEVAAALKDTIDNLTTKSATPESEADANKLTVGTACNNSGCNYCFSDSAADSNECRYHSGVPIFHEGMKYWSCCQRKTSDFAVFMAQPGCKYGQHKWFKDNSDKKVVQCRYDWHQTPSNVIVSIYAKKYHYAHSKITVNPIRLHTVLIFSDLENAKFELDLELKGIIDVSKTTAHMFASKVEIKMVKAEPGSWSRLDFPQKKVQPVRKIDDKIPDKSDSTSDADFECFNLDDIETVNQGLHLSEMSTTNVNLD</sequence>
<dbReference type="VEuPathDB" id="VectorBase:GAUT036397"/>
<organism evidence="7 8">
    <name type="scientific">Glossina austeni</name>
    <name type="common">Savannah tsetse fly</name>
    <dbReference type="NCBI Taxonomy" id="7395"/>
    <lineage>
        <taxon>Eukaryota</taxon>
        <taxon>Metazoa</taxon>
        <taxon>Ecdysozoa</taxon>
        <taxon>Arthropoda</taxon>
        <taxon>Hexapoda</taxon>
        <taxon>Insecta</taxon>
        <taxon>Pterygota</taxon>
        <taxon>Neoptera</taxon>
        <taxon>Endopterygota</taxon>
        <taxon>Diptera</taxon>
        <taxon>Brachycera</taxon>
        <taxon>Muscomorpha</taxon>
        <taxon>Hippoboscoidea</taxon>
        <taxon>Glossinidae</taxon>
        <taxon>Glossina</taxon>
    </lineage>
</organism>
<feature type="domain" description="CS" evidence="5">
    <location>
        <begin position="219"/>
        <end position="310"/>
    </location>
</feature>
<dbReference type="EnsemblMetazoa" id="GAUT036397-RA">
    <property type="protein sequence ID" value="GAUT036397-PA"/>
    <property type="gene ID" value="GAUT036397"/>
</dbReference>
<keyword evidence="8" id="KW-1185">Reference proteome</keyword>
<dbReference type="STRING" id="7395.A0A1A9VGG1"/>
<proteinExistence type="predicted"/>
<feature type="domain" description="CHORD" evidence="6">
    <location>
        <begin position="149"/>
        <end position="208"/>
    </location>
</feature>